<dbReference type="InParanoid" id="G9N5T0"/>
<dbReference type="PROSITE" id="PS00107">
    <property type="entry name" value="PROTEIN_KINASE_ATP"/>
    <property type="match status" value="1"/>
</dbReference>
<evidence type="ECO:0000256" key="11">
    <source>
        <dbReference type="ARBA" id="ARBA00022777"/>
    </source>
</evidence>
<feature type="compositionally biased region" description="Basic and acidic residues" evidence="17">
    <location>
        <begin position="360"/>
        <end position="375"/>
    </location>
</feature>
<evidence type="ECO:0000256" key="10">
    <source>
        <dbReference type="ARBA" id="ARBA00022741"/>
    </source>
</evidence>
<evidence type="ECO:0000256" key="6">
    <source>
        <dbReference type="ARBA" id="ARBA00022527"/>
    </source>
</evidence>
<dbReference type="AlphaFoldDB" id="G9N5T0"/>
<keyword evidence="7" id="KW-0597">Phosphoprotein</keyword>
<dbReference type="Proteomes" id="UP000007115">
    <property type="component" value="Unassembled WGS sequence"/>
</dbReference>
<dbReference type="OMA" id="FKEIERW"/>
<dbReference type="FunFam" id="3.30.200.20:FF:000488">
    <property type="entry name" value="Related to severin kinase"/>
    <property type="match status" value="1"/>
</dbReference>
<keyword evidence="12 16" id="KW-0067">ATP-binding</keyword>
<keyword evidence="5" id="KW-0963">Cytoplasm</keyword>
<proteinExistence type="inferred from homology"/>
<gene>
    <name evidence="19" type="primary">PAK6</name>
    <name evidence="19" type="ORF">TRIVIDRAFT_159566</name>
</gene>
<evidence type="ECO:0000313" key="19">
    <source>
        <dbReference type="EMBL" id="EHK18121.1"/>
    </source>
</evidence>
<evidence type="ECO:0000256" key="9">
    <source>
        <dbReference type="ARBA" id="ARBA00022723"/>
    </source>
</evidence>
<evidence type="ECO:0000256" key="5">
    <source>
        <dbReference type="ARBA" id="ARBA00022490"/>
    </source>
</evidence>
<evidence type="ECO:0000256" key="15">
    <source>
        <dbReference type="ARBA" id="ARBA00048679"/>
    </source>
</evidence>
<feature type="compositionally biased region" description="Polar residues" evidence="17">
    <location>
        <begin position="394"/>
        <end position="429"/>
    </location>
</feature>
<dbReference type="eggNOG" id="KOG0201">
    <property type="taxonomic scope" value="Eukaryota"/>
</dbReference>
<keyword evidence="6 19" id="KW-0723">Serine/threonine-protein kinase</keyword>
<dbReference type="GeneID" id="25788452"/>
<comment type="catalytic activity">
    <reaction evidence="14">
        <text>L-threonyl-[protein] + ATP = O-phospho-L-threonyl-[protein] + ADP + H(+)</text>
        <dbReference type="Rhea" id="RHEA:46608"/>
        <dbReference type="Rhea" id="RHEA-COMP:11060"/>
        <dbReference type="Rhea" id="RHEA-COMP:11605"/>
        <dbReference type="ChEBI" id="CHEBI:15378"/>
        <dbReference type="ChEBI" id="CHEBI:30013"/>
        <dbReference type="ChEBI" id="CHEBI:30616"/>
        <dbReference type="ChEBI" id="CHEBI:61977"/>
        <dbReference type="ChEBI" id="CHEBI:456216"/>
        <dbReference type="EC" id="2.7.11.1"/>
    </reaction>
</comment>
<feature type="region of interest" description="Disordered" evidence="17">
    <location>
        <begin position="569"/>
        <end position="600"/>
    </location>
</feature>
<evidence type="ECO:0000256" key="12">
    <source>
        <dbReference type="ARBA" id="ARBA00022840"/>
    </source>
</evidence>
<dbReference type="STRING" id="413071.G9N5T0"/>
<evidence type="ECO:0000256" key="4">
    <source>
        <dbReference type="ARBA" id="ARBA00012513"/>
    </source>
</evidence>
<dbReference type="Gene3D" id="3.30.200.20">
    <property type="entry name" value="Phosphorylase Kinase, domain 1"/>
    <property type="match status" value="1"/>
</dbReference>
<dbReference type="InterPro" id="IPR000719">
    <property type="entry name" value="Prot_kinase_dom"/>
</dbReference>
<organism evidence="19 20">
    <name type="scientific">Hypocrea virens (strain Gv29-8 / FGSC 10586)</name>
    <name type="common">Gliocladium virens</name>
    <name type="synonym">Trichoderma virens</name>
    <dbReference type="NCBI Taxonomy" id="413071"/>
    <lineage>
        <taxon>Eukaryota</taxon>
        <taxon>Fungi</taxon>
        <taxon>Dikarya</taxon>
        <taxon>Ascomycota</taxon>
        <taxon>Pezizomycotina</taxon>
        <taxon>Sordariomycetes</taxon>
        <taxon>Hypocreomycetidae</taxon>
        <taxon>Hypocreales</taxon>
        <taxon>Hypocreaceae</taxon>
        <taxon>Trichoderma</taxon>
    </lineage>
</organism>
<protein>
    <recommendedName>
        <fullName evidence="4">non-specific serine/threonine protein kinase</fullName>
        <ecNumber evidence="4">2.7.11.1</ecNumber>
    </recommendedName>
</protein>
<comment type="caution">
    <text evidence="19">The sequence shown here is derived from an EMBL/GenBank/DDBJ whole genome shotgun (WGS) entry which is preliminary data.</text>
</comment>
<dbReference type="PANTHER" id="PTHR48012:SF10">
    <property type="entry name" value="FI20177P1"/>
    <property type="match status" value="1"/>
</dbReference>
<keyword evidence="8" id="KW-0808">Transferase</keyword>
<keyword evidence="13" id="KW-0460">Magnesium</keyword>
<dbReference type="Gene3D" id="1.10.510.10">
    <property type="entry name" value="Transferase(Phosphotransferase) domain 1"/>
    <property type="match status" value="1"/>
</dbReference>
<dbReference type="GO" id="GO:0004674">
    <property type="term" value="F:protein serine/threonine kinase activity"/>
    <property type="evidence" value="ECO:0007669"/>
    <property type="project" value="UniProtKB-KW"/>
</dbReference>
<comment type="subcellular location">
    <subcellularLocation>
        <location evidence="2">Cytoplasm</location>
    </subcellularLocation>
</comment>
<evidence type="ECO:0000256" key="13">
    <source>
        <dbReference type="ARBA" id="ARBA00022842"/>
    </source>
</evidence>
<evidence type="ECO:0000256" key="14">
    <source>
        <dbReference type="ARBA" id="ARBA00047899"/>
    </source>
</evidence>
<keyword evidence="11 19" id="KW-0418">Kinase</keyword>
<dbReference type="Pfam" id="PF00069">
    <property type="entry name" value="Pkinase"/>
    <property type="match status" value="1"/>
</dbReference>
<evidence type="ECO:0000256" key="7">
    <source>
        <dbReference type="ARBA" id="ARBA00022553"/>
    </source>
</evidence>
<dbReference type="GO" id="GO:0005524">
    <property type="term" value="F:ATP binding"/>
    <property type="evidence" value="ECO:0007669"/>
    <property type="project" value="UniProtKB-UniRule"/>
</dbReference>
<dbReference type="InterPro" id="IPR050629">
    <property type="entry name" value="STE20/SPS1-PAK"/>
</dbReference>
<comment type="catalytic activity">
    <reaction evidence="15">
        <text>L-seryl-[protein] + ATP = O-phospho-L-seryl-[protein] + ADP + H(+)</text>
        <dbReference type="Rhea" id="RHEA:17989"/>
        <dbReference type="Rhea" id="RHEA-COMP:9863"/>
        <dbReference type="Rhea" id="RHEA-COMP:11604"/>
        <dbReference type="ChEBI" id="CHEBI:15378"/>
        <dbReference type="ChEBI" id="CHEBI:29999"/>
        <dbReference type="ChEBI" id="CHEBI:30616"/>
        <dbReference type="ChEBI" id="CHEBI:83421"/>
        <dbReference type="ChEBI" id="CHEBI:456216"/>
        <dbReference type="EC" id="2.7.11.1"/>
    </reaction>
</comment>
<accession>G9N5T0</accession>
<dbReference type="PROSITE" id="PS50011">
    <property type="entry name" value="PROTEIN_KINASE_DOM"/>
    <property type="match status" value="1"/>
</dbReference>
<dbReference type="OrthoDB" id="248923at2759"/>
<dbReference type="FunFam" id="1.10.510.10:FF:000411">
    <property type="entry name" value="Probable Ste20-like kinase Don3"/>
    <property type="match status" value="1"/>
</dbReference>
<dbReference type="PANTHER" id="PTHR48012">
    <property type="entry name" value="STERILE20-LIKE KINASE, ISOFORM B-RELATED"/>
    <property type="match status" value="1"/>
</dbReference>
<feature type="region of interest" description="Disordered" evidence="17">
    <location>
        <begin position="331"/>
        <end position="447"/>
    </location>
</feature>
<evidence type="ECO:0000256" key="8">
    <source>
        <dbReference type="ARBA" id="ARBA00022679"/>
    </source>
</evidence>
<evidence type="ECO:0000256" key="17">
    <source>
        <dbReference type="SAM" id="MobiDB-lite"/>
    </source>
</evidence>
<comment type="similarity">
    <text evidence="3">Belongs to the protein kinase superfamily. STE Ser/Thr protein kinase family. STE20 subfamily.</text>
</comment>
<dbReference type="RefSeq" id="XP_013952318.1">
    <property type="nucleotide sequence ID" value="XM_014096843.1"/>
</dbReference>
<feature type="region of interest" description="Disordered" evidence="17">
    <location>
        <begin position="497"/>
        <end position="517"/>
    </location>
</feature>
<keyword evidence="10 16" id="KW-0547">Nucleotide-binding</keyword>
<dbReference type="EMBL" id="ABDF02000087">
    <property type="protein sequence ID" value="EHK18121.1"/>
    <property type="molecule type" value="Genomic_DNA"/>
</dbReference>
<feature type="binding site" evidence="16">
    <location>
        <position position="50"/>
    </location>
    <ligand>
        <name>ATP</name>
        <dbReference type="ChEBI" id="CHEBI:30616"/>
    </ligand>
</feature>
<dbReference type="SMART" id="SM00220">
    <property type="entry name" value="S_TKc"/>
    <property type="match status" value="1"/>
</dbReference>
<dbReference type="CDD" id="cd06609">
    <property type="entry name" value="STKc_MST3_like"/>
    <property type="match status" value="1"/>
</dbReference>
<dbReference type="InterPro" id="IPR017441">
    <property type="entry name" value="Protein_kinase_ATP_BS"/>
</dbReference>
<keyword evidence="9" id="KW-0479">Metal-binding</keyword>
<evidence type="ECO:0000256" key="3">
    <source>
        <dbReference type="ARBA" id="ARBA00008874"/>
    </source>
</evidence>
<dbReference type="VEuPathDB" id="FungiDB:TRIVIDRAFT_159566"/>
<evidence type="ECO:0000256" key="2">
    <source>
        <dbReference type="ARBA" id="ARBA00004496"/>
    </source>
</evidence>
<feature type="compositionally biased region" description="Pro residues" evidence="17">
    <location>
        <begin position="497"/>
        <end position="511"/>
    </location>
</feature>
<dbReference type="InterPro" id="IPR011009">
    <property type="entry name" value="Kinase-like_dom_sf"/>
</dbReference>
<sequence>MAEPHRYAEEANEALDPELLYTKEYCIGGGSFGKVFKGVDKRSGRSVAIKIIDVENAEDEVEDIIQEIAILSELQSPYVTKYYGSYAKGAELWIVMEFCAGGSCADLMKPGIMGEDYIAIIIRELLMGLDYLHTDKKLHRDIKAANVLLGANGQVKLADFGVSGQLSATMTKKNTFVGTPFWMAPEVIKQSGYDHKADIWSLGITALELANGEPPYADIHPMKVLFLIPKNPPPRLEGNFTKAFKDFVELCLQRDPKERPTARDLLRHPFIRKAKKTTYLTELIERHSRWAATHKTDEEENWDVSESVPPERPRVNEDMWDFGTVRLVTDRGGVVNRPPRLNPLGASATNTRATRNSADYGERRREPSSPTKLREQALQPSDTLKAANPASAGASRQASPQRKHTPTQQQQLKTTSWEFQETTPRSSKIVTVPVITQAPEPPSPDYDRELQEHLQRDMGILNLNIDLPDPFEKPVPPAHGVSPRSTSSKIARYDVPEIPPFRAPSPKPLPQPQTTVQRTVAPVVPLSPVSRLPAPSAPAPAPAPVPAPVTAPAPAPAPAPAHAPVSAASASVSSLRSQGHSPGLLETFPSPPAPNPNGELDALNDVIFPALEEALKRRQIRLQHMYKPVPSGSTVSSKQQRAEAAHEKVRKLVYKLAHVCKEIDYYDKAEPVGMGRDVGNFLEGLLEEILVRVEPLDEEEV</sequence>
<dbReference type="GO" id="GO:0046872">
    <property type="term" value="F:metal ion binding"/>
    <property type="evidence" value="ECO:0007669"/>
    <property type="project" value="UniProtKB-KW"/>
</dbReference>
<evidence type="ECO:0000313" key="20">
    <source>
        <dbReference type="Proteomes" id="UP000007115"/>
    </source>
</evidence>
<feature type="domain" description="Protein kinase" evidence="18">
    <location>
        <begin position="21"/>
        <end position="271"/>
    </location>
</feature>
<evidence type="ECO:0000256" key="1">
    <source>
        <dbReference type="ARBA" id="ARBA00001946"/>
    </source>
</evidence>
<reference evidence="19 20" key="1">
    <citation type="journal article" date="2011" name="Genome Biol.">
        <title>Comparative genome sequence analysis underscores mycoparasitism as the ancestral life style of Trichoderma.</title>
        <authorList>
            <person name="Kubicek C.P."/>
            <person name="Herrera-Estrella A."/>
            <person name="Seidl-Seiboth V."/>
            <person name="Martinez D.A."/>
            <person name="Druzhinina I.S."/>
            <person name="Thon M."/>
            <person name="Zeilinger S."/>
            <person name="Casas-Flores S."/>
            <person name="Horwitz B.A."/>
            <person name="Mukherjee P.K."/>
            <person name="Mukherjee M."/>
            <person name="Kredics L."/>
            <person name="Alcaraz L.D."/>
            <person name="Aerts A."/>
            <person name="Antal Z."/>
            <person name="Atanasova L."/>
            <person name="Cervantes-Badillo M.G."/>
            <person name="Challacombe J."/>
            <person name="Chertkov O."/>
            <person name="McCluskey K."/>
            <person name="Coulpier F."/>
            <person name="Deshpande N."/>
            <person name="von Doehren H."/>
            <person name="Ebbole D.J."/>
            <person name="Esquivel-Naranjo E.U."/>
            <person name="Fekete E."/>
            <person name="Flipphi M."/>
            <person name="Glaser F."/>
            <person name="Gomez-Rodriguez E.Y."/>
            <person name="Gruber S."/>
            <person name="Han C."/>
            <person name="Henrissat B."/>
            <person name="Hermosa R."/>
            <person name="Hernandez-Onate M."/>
            <person name="Karaffa L."/>
            <person name="Kosti I."/>
            <person name="Le Crom S."/>
            <person name="Lindquist E."/>
            <person name="Lucas S."/>
            <person name="Luebeck M."/>
            <person name="Luebeck P.S."/>
            <person name="Margeot A."/>
            <person name="Metz B."/>
            <person name="Misra M."/>
            <person name="Nevalainen H."/>
            <person name="Omann M."/>
            <person name="Packer N."/>
            <person name="Perrone G."/>
            <person name="Uresti-Rivera E.E."/>
            <person name="Salamov A."/>
            <person name="Schmoll M."/>
            <person name="Seiboth B."/>
            <person name="Shapiro H."/>
            <person name="Sukno S."/>
            <person name="Tamayo-Ramos J.A."/>
            <person name="Tisch D."/>
            <person name="Wiest A."/>
            <person name="Wilkinson H.H."/>
            <person name="Zhang M."/>
            <person name="Coutinho P.M."/>
            <person name="Kenerley C.M."/>
            <person name="Monte E."/>
            <person name="Baker S.E."/>
            <person name="Grigoriev I.V."/>
        </authorList>
    </citation>
    <scope>NUCLEOTIDE SEQUENCE [LARGE SCALE GENOMIC DNA]</scope>
    <source>
        <strain evidence="20">Gv29-8 / FGSC 10586</strain>
    </source>
</reference>
<dbReference type="EC" id="2.7.11.1" evidence="4"/>
<evidence type="ECO:0000256" key="16">
    <source>
        <dbReference type="PROSITE-ProRule" id="PRU10141"/>
    </source>
</evidence>
<dbReference type="GO" id="GO:0005737">
    <property type="term" value="C:cytoplasm"/>
    <property type="evidence" value="ECO:0007669"/>
    <property type="project" value="UniProtKB-SubCell"/>
</dbReference>
<keyword evidence="20" id="KW-1185">Reference proteome</keyword>
<dbReference type="HOGENOM" id="CLU_000288_2_1_1"/>
<feature type="compositionally biased region" description="Polar residues" evidence="17">
    <location>
        <begin position="347"/>
        <end position="357"/>
    </location>
</feature>
<evidence type="ECO:0000259" key="18">
    <source>
        <dbReference type="PROSITE" id="PS50011"/>
    </source>
</evidence>
<comment type="cofactor">
    <cofactor evidence="1">
        <name>Mg(2+)</name>
        <dbReference type="ChEBI" id="CHEBI:18420"/>
    </cofactor>
</comment>
<dbReference type="SUPFAM" id="SSF56112">
    <property type="entry name" value="Protein kinase-like (PK-like)"/>
    <property type="match status" value="1"/>
</dbReference>
<feature type="region of interest" description="Disordered" evidence="17">
    <location>
        <begin position="294"/>
        <end position="316"/>
    </location>
</feature>
<name>G9N5T0_HYPVG</name>